<evidence type="ECO:0000256" key="1">
    <source>
        <dbReference type="ARBA" id="ARBA00022801"/>
    </source>
</evidence>
<reference evidence="3" key="1">
    <citation type="submission" date="2023-03" db="EMBL/GenBank/DDBJ databases">
        <title>Classification of Bisgaard taxon 6 and taxon 10 as Exercitatus varius gen. nov., spec. nov.</title>
        <authorList>
            <person name="Christensen H."/>
        </authorList>
    </citation>
    <scope>NUCLEOTIDE SEQUENCE</scope>
    <source>
        <strain evidence="3">86116</strain>
    </source>
</reference>
<keyword evidence="1 3" id="KW-0378">Hydrolase</keyword>
<dbReference type="Gene3D" id="3.40.50.1820">
    <property type="entry name" value="alpha/beta hydrolase"/>
    <property type="match status" value="1"/>
</dbReference>
<dbReference type="GO" id="GO:0016787">
    <property type="term" value="F:hydrolase activity"/>
    <property type="evidence" value="ECO:0007669"/>
    <property type="project" value="UniProtKB-KW"/>
</dbReference>
<dbReference type="InterPro" id="IPR013094">
    <property type="entry name" value="AB_hydrolase_3"/>
</dbReference>
<dbReference type="AlphaFoldDB" id="A0AAW6QCZ2"/>
<evidence type="ECO:0000259" key="2">
    <source>
        <dbReference type="Pfam" id="PF07859"/>
    </source>
</evidence>
<name>A0AAW6QCZ2_9PAST</name>
<gene>
    <name evidence="3" type="ORF">P7M15_06750</name>
</gene>
<dbReference type="PANTHER" id="PTHR48081:SF8">
    <property type="entry name" value="ALPHA_BETA HYDROLASE FOLD-3 DOMAIN-CONTAINING PROTEIN-RELATED"/>
    <property type="match status" value="1"/>
</dbReference>
<dbReference type="InterPro" id="IPR029058">
    <property type="entry name" value="AB_hydrolase_fold"/>
</dbReference>
<dbReference type="RefSeq" id="WP_317477276.1">
    <property type="nucleotide sequence ID" value="NZ_JARQTW010000010.1"/>
</dbReference>
<organism evidence="3 4">
    <name type="scientific">Exercitatus varius</name>
    <dbReference type="NCBI Taxonomy" id="67857"/>
    <lineage>
        <taxon>Bacteria</taxon>
        <taxon>Pseudomonadati</taxon>
        <taxon>Pseudomonadota</taxon>
        <taxon>Gammaproteobacteria</taxon>
        <taxon>Pasteurellales</taxon>
        <taxon>Pasteurellaceae</taxon>
        <taxon>Exercitatus</taxon>
    </lineage>
</organism>
<accession>A0AAW6QCZ2</accession>
<sequence>MKMNEKPYVNQIPDMDSQSKAAKEFIQYYTILRTSLEEPDCTLEEGRRLFEKWGDLGAEPGEVDYIEFDADGVTCMWALPKERSDDRILICCHGGGYTYGNMYSHRKAYAHMAKKIGCRGLLVNYRNTPENKWPAPLEDVVTVYKWLLKGGYKPEHIAITGDSCGGALSVSTTLTILEEGLPMLAAVMPICPWFDLMGTTPRYETNDKDALNPRSSIQAYGNVLKNAGTDIEDPHLAPMYLKTMKGFPPVYIQVGGDENMVDEAVIVADTAHDSGVDIRVDIVGHMQHGFHQLAGNCKDADAAIERYAEWVRPLLGL</sequence>
<feature type="domain" description="Alpha/beta hydrolase fold-3" evidence="2">
    <location>
        <begin position="90"/>
        <end position="291"/>
    </location>
</feature>
<dbReference type="EMBL" id="JARQTW010000010">
    <property type="protein sequence ID" value="MDG2950217.1"/>
    <property type="molecule type" value="Genomic_DNA"/>
</dbReference>
<proteinExistence type="predicted"/>
<protein>
    <submittedName>
        <fullName evidence="3">Alpha/beta hydrolase</fullName>
    </submittedName>
</protein>
<comment type="caution">
    <text evidence="3">The sequence shown here is derived from an EMBL/GenBank/DDBJ whole genome shotgun (WGS) entry which is preliminary data.</text>
</comment>
<dbReference type="InterPro" id="IPR050300">
    <property type="entry name" value="GDXG_lipolytic_enzyme"/>
</dbReference>
<evidence type="ECO:0000313" key="3">
    <source>
        <dbReference type="EMBL" id="MDG2950217.1"/>
    </source>
</evidence>
<dbReference type="SUPFAM" id="SSF53474">
    <property type="entry name" value="alpha/beta-Hydrolases"/>
    <property type="match status" value="1"/>
</dbReference>
<dbReference type="PANTHER" id="PTHR48081">
    <property type="entry name" value="AB HYDROLASE SUPERFAMILY PROTEIN C4A8.06C"/>
    <property type="match status" value="1"/>
</dbReference>
<evidence type="ECO:0000313" key="4">
    <source>
        <dbReference type="Proteomes" id="UP001214976"/>
    </source>
</evidence>
<dbReference type="Proteomes" id="UP001214976">
    <property type="component" value="Unassembled WGS sequence"/>
</dbReference>
<dbReference type="Pfam" id="PF07859">
    <property type="entry name" value="Abhydrolase_3"/>
    <property type="match status" value="1"/>
</dbReference>